<gene>
    <name evidence="1" type="ORF">rCG_52574</name>
</gene>
<dbReference type="EMBL" id="CH473967">
    <property type="protein sequence ID" value="EDM11385.1"/>
    <property type="molecule type" value="Genomic_DNA"/>
</dbReference>
<sequence length="54" mass="6479">MSQRKKKQNYNEVTLYCTHSLCSFYHSEFRHYREKGFSLLCEVCCANIVLRVLT</sequence>
<proteinExistence type="predicted"/>
<dbReference type="AlphaFoldDB" id="A6IRN2"/>
<name>A6IRN2_RAT</name>
<accession>A6IRN2</accession>
<dbReference type="Proteomes" id="UP000234681">
    <property type="component" value="Chromosome 11"/>
</dbReference>
<evidence type="ECO:0000313" key="2">
    <source>
        <dbReference type="Proteomes" id="UP000234681"/>
    </source>
</evidence>
<reference evidence="2" key="1">
    <citation type="submission" date="2005-09" db="EMBL/GenBank/DDBJ databases">
        <authorList>
            <person name="Mural R.J."/>
            <person name="Li P.W."/>
            <person name="Adams M.D."/>
            <person name="Amanatides P.G."/>
            <person name="Baden-Tillson H."/>
            <person name="Barnstead M."/>
            <person name="Chin S.H."/>
            <person name="Dew I."/>
            <person name="Evans C.A."/>
            <person name="Ferriera S."/>
            <person name="Flanigan M."/>
            <person name="Fosler C."/>
            <person name="Glodek A."/>
            <person name="Gu Z."/>
            <person name="Holt R.A."/>
            <person name="Jennings D."/>
            <person name="Kraft C.L."/>
            <person name="Lu F."/>
            <person name="Nguyen T."/>
            <person name="Nusskern D.R."/>
            <person name="Pfannkoch C.M."/>
            <person name="Sitter C."/>
            <person name="Sutton G.G."/>
            <person name="Venter J.C."/>
            <person name="Wang Z."/>
            <person name="Woodage T."/>
            <person name="Zheng X.H."/>
            <person name="Zhong F."/>
        </authorList>
    </citation>
    <scope>NUCLEOTIDE SEQUENCE [LARGE SCALE GENOMIC DNA]</scope>
    <source>
        <strain>BN</strain>
        <strain evidence="2">Sprague-Dawley</strain>
    </source>
</reference>
<protein>
    <submittedName>
        <fullName evidence="1">RCG52574, isoform CRA_a</fullName>
    </submittedName>
</protein>
<organism evidence="1 2">
    <name type="scientific">Rattus norvegicus</name>
    <name type="common">Rat</name>
    <dbReference type="NCBI Taxonomy" id="10116"/>
    <lineage>
        <taxon>Eukaryota</taxon>
        <taxon>Metazoa</taxon>
        <taxon>Chordata</taxon>
        <taxon>Craniata</taxon>
        <taxon>Vertebrata</taxon>
        <taxon>Euteleostomi</taxon>
        <taxon>Mammalia</taxon>
        <taxon>Eutheria</taxon>
        <taxon>Euarchontoglires</taxon>
        <taxon>Glires</taxon>
        <taxon>Rodentia</taxon>
        <taxon>Myomorpha</taxon>
        <taxon>Muroidea</taxon>
        <taxon>Muridae</taxon>
        <taxon>Murinae</taxon>
        <taxon>Rattus</taxon>
    </lineage>
</organism>
<evidence type="ECO:0000313" key="1">
    <source>
        <dbReference type="EMBL" id="EDM11385.1"/>
    </source>
</evidence>